<dbReference type="EMBL" id="FOUY01000047">
    <property type="protein sequence ID" value="SFO35765.1"/>
    <property type="molecule type" value="Genomic_DNA"/>
</dbReference>
<organism evidence="1 2">
    <name type="scientific">Pseudonocardia ammonioxydans</name>
    <dbReference type="NCBI Taxonomy" id="260086"/>
    <lineage>
        <taxon>Bacteria</taxon>
        <taxon>Bacillati</taxon>
        <taxon>Actinomycetota</taxon>
        <taxon>Actinomycetes</taxon>
        <taxon>Pseudonocardiales</taxon>
        <taxon>Pseudonocardiaceae</taxon>
        <taxon>Pseudonocardia</taxon>
    </lineage>
</organism>
<proteinExistence type="predicted"/>
<protein>
    <submittedName>
        <fullName evidence="1">Uncharacterized protein</fullName>
    </submittedName>
</protein>
<keyword evidence="2" id="KW-1185">Reference proteome</keyword>
<gene>
    <name evidence="1" type="ORF">SAMN05216207_10478</name>
</gene>
<dbReference type="Proteomes" id="UP000199614">
    <property type="component" value="Unassembled WGS sequence"/>
</dbReference>
<sequence>MTDAMTKAQTRQAERDFTAAWMRAEENADEQTSTYLRSEMRRTARRLVELAGAGNVDGVDPAQVRAEFRAYVDGLGRPTPPNVDVATLAIEGRRITLQVARLEA</sequence>
<dbReference type="STRING" id="260086.SAMN05216207_10478"/>
<dbReference type="AlphaFoldDB" id="A0A1I5GIE0"/>
<dbReference type="RefSeq" id="WP_143105566.1">
    <property type="nucleotide sequence ID" value="NZ_FOUY01000047.1"/>
</dbReference>
<accession>A0A1I5GIE0</accession>
<evidence type="ECO:0000313" key="2">
    <source>
        <dbReference type="Proteomes" id="UP000199614"/>
    </source>
</evidence>
<evidence type="ECO:0000313" key="1">
    <source>
        <dbReference type="EMBL" id="SFO35765.1"/>
    </source>
</evidence>
<reference evidence="1 2" key="1">
    <citation type="submission" date="2016-10" db="EMBL/GenBank/DDBJ databases">
        <authorList>
            <person name="de Groot N.N."/>
        </authorList>
    </citation>
    <scope>NUCLEOTIDE SEQUENCE [LARGE SCALE GENOMIC DNA]</scope>
    <source>
        <strain evidence="1 2">CGMCC 4.1877</strain>
    </source>
</reference>
<name>A0A1I5GIE0_PSUAM</name>